<dbReference type="InterPro" id="IPR020846">
    <property type="entry name" value="MFS_dom"/>
</dbReference>
<feature type="transmembrane region" description="Helical" evidence="5">
    <location>
        <begin position="123"/>
        <end position="145"/>
    </location>
</feature>
<dbReference type="AlphaFoldDB" id="A0A914QI75"/>
<feature type="domain" description="Major facilitator superfamily (MFS) profile" evidence="7">
    <location>
        <begin position="12"/>
        <end position="150"/>
    </location>
</feature>
<keyword evidence="8" id="KW-1185">Reference proteome</keyword>
<accession>A0A914QI75</accession>
<proteinExistence type="predicted"/>
<feature type="signal peptide" evidence="6">
    <location>
        <begin position="1"/>
        <end position="24"/>
    </location>
</feature>
<dbReference type="GO" id="GO:0015149">
    <property type="term" value="F:hexose transmembrane transporter activity"/>
    <property type="evidence" value="ECO:0007669"/>
    <property type="project" value="TreeGrafter"/>
</dbReference>
<evidence type="ECO:0000259" key="7">
    <source>
        <dbReference type="PROSITE" id="PS50850"/>
    </source>
</evidence>
<keyword evidence="4 5" id="KW-0472">Membrane</keyword>
<organism evidence="8 9">
    <name type="scientific">Panagrolaimus davidi</name>
    <dbReference type="NCBI Taxonomy" id="227884"/>
    <lineage>
        <taxon>Eukaryota</taxon>
        <taxon>Metazoa</taxon>
        <taxon>Ecdysozoa</taxon>
        <taxon>Nematoda</taxon>
        <taxon>Chromadorea</taxon>
        <taxon>Rhabditida</taxon>
        <taxon>Tylenchina</taxon>
        <taxon>Panagrolaimomorpha</taxon>
        <taxon>Panagrolaimoidea</taxon>
        <taxon>Panagrolaimidae</taxon>
        <taxon>Panagrolaimus</taxon>
    </lineage>
</organism>
<evidence type="ECO:0000256" key="4">
    <source>
        <dbReference type="ARBA" id="ARBA00023136"/>
    </source>
</evidence>
<evidence type="ECO:0000256" key="3">
    <source>
        <dbReference type="ARBA" id="ARBA00022989"/>
    </source>
</evidence>
<dbReference type="InterPro" id="IPR005828">
    <property type="entry name" value="MFS_sugar_transport-like"/>
</dbReference>
<feature type="transmembrane region" description="Helical" evidence="5">
    <location>
        <begin position="95"/>
        <end position="117"/>
    </location>
</feature>
<dbReference type="PANTHER" id="PTHR23503:SF108">
    <property type="entry name" value="MAJOR FACILITATOR SUPERFAMILY (MFS) PROFILE DOMAIN-CONTAINING PROTEIN"/>
    <property type="match status" value="1"/>
</dbReference>
<dbReference type="PANTHER" id="PTHR23503">
    <property type="entry name" value="SOLUTE CARRIER FAMILY 2"/>
    <property type="match status" value="1"/>
</dbReference>
<dbReference type="Proteomes" id="UP000887578">
    <property type="component" value="Unplaced"/>
</dbReference>
<dbReference type="SUPFAM" id="SSF103473">
    <property type="entry name" value="MFS general substrate transporter"/>
    <property type="match status" value="1"/>
</dbReference>
<name>A0A914QI75_9BILA</name>
<dbReference type="PROSITE" id="PS50850">
    <property type="entry name" value="MFS"/>
    <property type="match status" value="1"/>
</dbReference>
<evidence type="ECO:0000313" key="8">
    <source>
        <dbReference type="Proteomes" id="UP000887578"/>
    </source>
</evidence>
<keyword evidence="3 5" id="KW-1133">Transmembrane helix</keyword>
<evidence type="ECO:0000256" key="5">
    <source>
        <dbReference type="SAM" id="Phobius"/>
    </source>
</evidence>
<dbReference type="WBParaSite" id="PDA_v2.g29277.t1">
    <property type="protein sequence ID" value="PDA_v2.g29277.t1"/>
    <property type="gene ID" value="PDA_v2.g29277"/>
</dbReference>
<keyword evidence="2 5" id="KW-0812">Transmembrane</keyword>
<sequence length="150" mass="16786">MLAPKGKPHCIIALFATLAGLVNFQEAYSNSYPNTAYFSFRNYINESYIARGVVNGMPEWIFTWVWSLVLNIWFIGLLFGVFCTPYMTDNYGRKFSLVLANIVSLIGTILCTAAIAIKMPELLFFGRIVASSSCGVSFITLILFLQVNNK</sequence>
<feature type="chain" id="PRO_5037020033" evidence="6">
    <location>
        <begin position="25"/>
        <end position="150"/>
    </location>
</feature>
<reference evidence="9" key="1">
    <citation type="submission" date="2022-11" db="UniProtKB">
        <authorList>
            <consortium name="WormBaseParasite"/>
        </authorList>
    </citation>
    <scope>IDENTIFICATION</scope>
</reference>
<evidence type="ECO:0000313" key="9">
    <source>
        <dbReference type="WBParaSite" id="PDA_v2.g29277.t1"/>
    </source>
</evidence>
<dbReference type="GO" id="GO:0016020">
    <property type="term" value="C:membrane"/>
    <property type="evidence" value="ECO:0007669"/>
    <property type="project" value="UniProtKB-SubCell"/>
</dbReference>
<dbReference type="Gene3D" id="1.20.1250.20">
    <property type="entry name" value="MFS general substrate transporter like domains"/>
    <property type="match status" value="1"/>
</dbReference>
<dbReference type="InterPro" id="IPR045263">
    <property type="entry name" value="GLUT"/>
</dbReference>
<evidence type="ECO:0000256" key="2">
    <source>
        <dbReference type="ARBA" id="ARBA00022692"/>
    </source>
</evidence>
<protein>
    <submittedName>
        <fullName evidence="9">Major facilitator superfamily (MFS) profile domain-containing protein</fullName>
    </submittedName>
</protein>
<evidence type="ECO:0000256" key="6">
    <source>
        <dbReference type="SAM" id="SignalP"/>
    </source>
</evidence>
<dbReference type="InterPro" id="IPR036259">
    <property type="entry name" value="MFS_trans_sf"/>
</dbReference>
<keyword evidence="6" id="KW-0732">Signal</keyword>
<evidence type="ECO:0000256" key="1">
    <source>
        <dbReference type="ARBA" id="ARBA00004141"/>
    </source>
</evidence>
<comment type="subcellular location">
    <subcellularLocation>
        <location evidence="1">Membrane</location>
        <topology evidence="1">Multi-pass membrane protein</topology>
    </subcellularLocation>
</comment>
<feature type="transmembrane region" description="Helical" evidence="5">
    <location>
        <begin position="61"/>
        <end position="83"/>
    </location>
</feature>
<dbReference type="Pfam" id="PF00083">
    <property type="entry name" value="Sugar_tr"/>
    <property type="match status" value="1"/>
</dbReference>